<accession>A0A072V0Z0</accession>
<dbReference type="Gramene" id="rna18626">
    <property type="protein sequence ID" value="RHN70082.1"/>
    <property type="gene ID" value="gene18626"/>
</dbReference>
<dbReference type="InterPro" id="IPR015275">
    <property type="entry name" value="Actin-fragmin_kin_cat_dom"/>
</dbReference>
<dbReference type="AlphaFoldDB" id="A0A072V0Z0"/>
<evidence type="ECO:0000259" key="3">
    <source>
        <dbReference type="PROSITE" id="PS50056"/>
    </source>
</evidence>
<sequence length="900" mass="99533">MSKEQQVSSFQNNQNQGKEHSDSEGSSPLTVTSRVLCMLGDITAGPAIMFTQWLQSVRKRTSSHRSSGFPRSSSTLPFCLRESAEDAKIDQLPEQTEISLWDRLGKAEMLDIESSSFSWDMLSSLHHTEHAISNEHSEDEMNRALEVTVNSGGVVFFAIFNVQGSDDASPKEAAAVIKISSSRMATQSERLGYEFAKRLGVQTPQARVIHNTSLEWLQIKKAAEKARDSASSESDIIGETTCSELLEALELSRCLLFLSYVHGSPLLESSSAFESQDSAERISAALGRVMMLDLVIRNEDRLPCRQLRWRGNPANLLLAEKTISSNLDKIGDAFDFAMNRYGSGVIGTLQKERSILVDSRLSSHNYGIRSKSSHLTQIRESSDDICLKSQTSGDSMFTGSNIVAIDSGVPRRPPTGKRADDQVNYPKLVELVLNSSKFSSNLLHDITGGKLGSADIQGSDITSIVREFRSGFRAALMDLQGFHVFLHSLHKKLDDLLRSFNSTISKISSGESEKEDSPSPATGSCHSPTSKEKFSNDSHRDSCDSDSQRSVPRASPSSGNRDFCDSASPMSREGCHGKSSKGSVEPLLGSRFTAKLRDFHKFAKVDAESYKELEHWNEMLKNDAINLCQENNFNSGFFEGSDSNTVVDAYELKVRLEHILERIALISEVENTERPSAVTNNLFIGGAQCARSVHTMQHLGITHILCLCANEIGQSDSQFPDLFTYKNFSVCDTENSDISILFDEACDFIEDVERAGQRVLVHCFEGRSRSVTVLLAYLMLRKNFTLSVAWNTMRKAHSRAQPNDGFAKILQGLDKKLHGKVSMEWQRRKPTMKTCPICGKNAGLSSGSLKIHLQKSHKRLSSGSVDSAMTMEIQKALTNLNISRGGRVSPTQRQSHSMTD</sequence>
<dbReference type="SUPFAM" id="SSF52799">
    <property type="entry name" value="(Phosphotyrosine protein) phosphatases II"/>
    <property type="match status" value="1"/>
</dbReference>
<dbReference type="InterPro" id="IPR035010">
    <property type="entry name" value="PHS1"/>
</dbReference>
<evidence type="ECO:0000259" key="2">
    <source>
        <dbReference type="PROSITE" id="PS50054"/>
    </source>
</evidence>
<dbReference type="HOGENOM" id="CLU_010986_0_0_1"/>
<dbReference type="KEGG" id="mtr:25491144"/>
<feature type="compositionally biased region" description="Polar residues" evidence="1">
    <location>
        <begin position="1"/>
        <end position="10"/>
    </location>
</feature>
<evidence type="ECO:0000313" key="5">
    <source>
        <dbReference type="EMBL" id="RHN70082.1"/>
    </source>
</evidence>
<dbReference type="Proteomes" id="UP000002051">
    <property type="component" value="Chromosome 3"/>
</dbReference>
<dbReference type="InterPro" id="IPR036940">
    <property type="entry name" value="PI3/4_kinase_cat_sf"/>
</dbReference>
<gene>
    <name evidence="6" type="primary">25491144</name>
    <name evidence="4" type="ordered locus">MTR_3g498735</name>
    <name evidence="5" type="ORF">MtrunA17_Chr3g0131721</name>
</gene>
<dbReference type="EC" id="3.1.3.-" evidence="5"/>
<feature type="region of interest" description="Disordered" evidence="1">
    <location>
        <begin position="1"/>
        <end position="28"/>
    </location>
</feature>
<dbReference type="InterPro" id="IPR000340">
    <property type="entry name" value="Dual-sp_phosphatase_cat-dom"/>
</dbReference>
<dbReference type="FunFam" id="3.90.190.10:FF:000148">
    <property type="entry name" value="Dual specificity protein phosphatase PHS1"/>
    <property type="match status" value="1"/>
</dbReference>
<dbReference type="GO" id="GO:0004721">
    <property type="term" value="F:phosphoprotein phosphatase activity"/>
    <property type="evidence" value="ECO:0000318"/>
    <property type="project" value="GO_Central"/>
</dbReference>
<feature type="region of interest" description="Disordered" evidence="1">
    <location>
        <begin position="881"/>
        <end position="900"/>
    </location>
</feature>
<dbReference type="InterPro" id="IPR000387">
    <property type="entry name" value="Tyr_Pase_dom"/>
</dbReference>
<feature type="compositionally biased region" description="Polar residues" evidence="1">
    <location>
        <begin position="889"/>
        <end position="900"/>
    </location>
</feature>
<organism evidence="4 7">
    <name type="scientific">Medicago truncatula</name>
    <name type="common">Barrel medic</name>
    <name type="synonym">Medicago tribuloides</name>
    <dbReference type="NCBI Taxonomy" id="3880"/>
    <lineage>
        <taxon>Eukaryota</taxon>
        <taxon>Viridiplantae</taxon>
        <taxon>Streptophyta</taxon>
        <taxon>Embryophyta</taxon>
        <taxon>Tracheophyta</taxon>
        <taxon>Spermatophyta</taxon>
        <taxon>Magnoliopsida</taxon>
        <taxon>eudicotyledons</taxon>
        <taxon>Gunneridae</taxon>
        <taxon>Pentapetalae</taxon>
        <taxon>rosids</taxon>
        <taxon>fabids</taxon>
        <taxon>Fabales</taxon>
        <taxon>Fabaceae</taxon>
        <taxon>Papilionoideae</taxon>
        <taxon>50 kb inversion clade</taxon>
        <taxon>NPAAA clade</taxon>
        <taxon>Hologalegina</taxon>
        <taxon>IRL clade</taxon>
        <taxon>Trifolieae</taxon>
        <taxon>Medicago</taxon>
    </lineage>
</organism>
<dbReference type="SUPFAM" id="SSF56112">
    <property type="entry name" value="Protein kinase-like (PK-like)"/>
    <property type="match status" value="1"/>
</dbReference>
<proteinExistence type="predicted"/>
<dbReference type="PROSITE" id="PS50054">
    <property type="entry name" value="TYR_PHOSPHATASE_DUAL"/>
    <property type="match status" value="1"/>
</dbReference>
<dbReference type="Pfam" id="PF09192">
    <property type="entry name" value="Act-Frag_cataly"/>
    <property type="match status" value="1"/>
</dbReference>
<keyword evidence="5" id="KW-0378">Hydrolase</keyword>
<evidence type="ECO:0000313" key="7">
    <source>
        <dbReference type="Proteomes" id="UP000002051"/>
    </source>
</evidence>
<dbReference type="GO" id="GO:0043622">
    <property type="term" value="P:cortical microtubule organization"/>
    <property type="evidence" value="ECO:0007669"/>
    <property type="project" value="InterPro"/>
</dbReference>
<name>A0A072V0Z0_MEDTR</name>
<reference evidence="5" key="5">
    <citation type="journal article" date="2018" name="Nat. Plants">
        <title>Whole-genome landscape of Medicago truncatula symbiotic genes.</title>
        <authorList>
            <person name="Pecrix Y."/>
            <person name="Gamas P."/>
            <person name="Carrere S."/>
        </authorList>
    </citation>
    <scope>NUCLEOTIDE SEQUENCE</scope>
    <source>
        <tissue evidence="5">Leaves</tissue>
    </source>
</reference>
<feature type="compositionally biased region" description="Polar residues" evidence="1">
    <location>
        <begin position="519"/>
        <end position="528"/>
    </location>
</feature>
<dbReference type="EMBL" id="PSQE01000003">
    <property type="protein sequence ID" value="RHN70082.1"/>
    <property type="molecule type" value="Genomic_DNA"/>
</dbReference>
<dbReference type="InterPro" id="IPR029021">
    <property type="entry name" value="Prot-tyrosine_phosphatase-like"/>
</dbReference>
<evidence type="ECO:0000313" key="4">
    <source>
        <dbReference type="EMBL" id="KEH35689.1"/>
    </source>
</evidence>
<evidence type="ECO:0000256" key="1">
    <source>
        <dbReference type="SAM" id="MobiDB-lite"/>
    </source>
</evidence>
<dbReference type="CDD" id="cd14498">
    <property type="entry name" value="DSP"/>
    <property type="match status" value="1"/>
</dbReference>
<reference evidence="8" key="4">
    <citation type="journal article" date="2018" name="Nat. Plants">
        <title>Whole-genome landscape of Medicago truncatula symbiotic genes.</title>
        <authorList>
            <person name="Pecrix Y."/>
            <person name="Staton S.E."/>
            <person name="Sallet E."/>
            <person name="Lelandais-Briere C."/>
            <person name="Moreau S."/>
            <person name="Carrere S."/>
            <person name="Blein T."/>
            <person name="Jardinaud M.F."/>
            <person name="Latrasse D."/>
            <person name="Zouine M."/>
            <person name="Zahm M."/>
            <person name="Kreplak J."/>
            <person name="Mayjonade B."/>
            <person name="Satge C."/>
            <person name="Perez M."/>
            <person name="Cauet S."/>
            <person name="Marande W."/>
            <person name="Chantry-Darmon C."/>
            <person name="Lopez-Roques C."/>
            <person name="Bouchez O."/>
            <person name="Berard A."/>
            <person name="Debelle F."/>
            <person name="Munos S."/>
            <person name="Bendahmane A."/>
            <person name="Berges H."/>
            <person name="Niebel A."/>
            <person name="Buitink J."/>
            <person name="Frugier F."/>
            <person name="Benhamed M."/>
            <person name="Crespi M."/>
            <person name="Gouzy J."/>
            <person name="Gamas P."/>
        </authorList>
    </citation>
    <scope>NUCLEOTIDE SEQUENCE [LARGE SCALE GENOMIC DNA]</scope>
    <source>
        <strain evidence="8">cv. Jemalong A17</strain>
    </source>
</reference>
<reference evidence="6" key="3">
    <citation type="submission" date="2015-04" db="UniProtKB">
        <authorList>
            <consortium name="EnsemblPlants"/>
        </authorList>
    </citation>
    <scope>IDENTIFICATION</scope>
    <source>
        <strain evidence="6">cv. Jemalong A17</strain>
    </source>
</reference>
<feature type="domain" description="Tyrosine-protein phosphatase" evidence="2">
    <location>
        <begin position="674"/>
        <end position="819"/>
    </location>
</feature>
<dbReference type="InterPro" id="IPR020422">
    <property type="entry name" value="TYR_PHOSPHATASE_DUAL_dom"/>
</dbReference>
<dbReference type="InterPro" id="IPR011009">
    <property type="entry name" value="Kinase-like_dom_sf"/>
</dbReference>
<feature type="domain" description="Tyrosine specific protein phosphatases" evidence="3">
    <location>
        <begin position="743"/>
        <end position="795"/>
    </location>
</feature>
<protein>
    <submittedName>
        <fullName evidence="4">Dual specificity phosphatase family protein</fullName>
    </submittedName>
    <submittedName>
        <fullName evidence="5">Putative phosphoric monoester hydrolase</fullName>
        <ecNumber evidence="5">3.1.3.-</ecNumber>
    </submittedName>
</protein>
<dbReference type="Pfam" id="PF00782">
    <property type="entry name" value="DSPc"/>
    <property type="match status" value="1"/>
</dbReference>
<dbReference type="Gene3D" id="1.10.1070.11">
    <property type="entry name" value="Phosphatidylinositol 3-/4-kinase, catalytic domain"/>
    <property type="match status" value="1"/>
</dbReference>
<dbReference type="EnsemblPlants" id="KEH35689">
    <property type="protein sequence ID" value="KEH35689"/>
    <property type="gene ID" value="MTR_3g498735"/>
</dbReference>
<dbReference type="Gene3D" id="3.90.190.10">
    <property type="entry name" value="Protein tyrosine phosphatase superfamily"/>
    <property type="match status" value="1"/>
</dbReference>
<keyword evidence="7" id="KW-1185">Reference proteome</keyword>
<dbReference type="PANTHER" id="PTHR47100">
    <property type="entry name" value="DUAL SPECIFICITY PROTEIN PHOSPHATASE PHS1"/>
    <property type="match status" value="1"/>
</dbReference>
<reference evidence="4 7" key="2">
    <citation type="journal article" date="2014" name="BMC Genomics">
        <title>An improved genome release (version Mt4.0) for the model legume Medicago truncatula.</title>
        <authorList>
            <person name="Tang H."/>
            <person name="Krishnakumar V."/>
            <person name="Bidwell S."/>
            <person name="Rosen B."/>
            <person name="Chan A."/>
            <person name="Zhou S."/>
            <person name="Gentzbittel L."/>
            <person name="Childs K.L."/>
            <person name="Yandell M."/>
            <person name="Gundlach H."/>
            <person name="Mayer K.F."/>
            <person name="Schwartz D.C."/>
            <person name="Town C.D."/>
        </authorList>
    </citation>
    <scope>GENOME REANNOTATION</scope>
    <source>
        <strain evidence="4">A17</strain>
        <strain evidence="6 7">cv. Jemalong A17</strain>
    </source>
</reference>
<feature type="region of interest" description="Disordered" evidence="1">
    <location>
        <begin position="507"/>
        <end position="583"/>
    </location>
</feature>
<dbReference type="STRING" id="3880.A0A072V0Z0"/>
<dbReference type="PANTHER" id="PTHR47100:SF5">
    <property type="entry name" value="DUAL SPECIFICITY PROTEIN PHOSPHATASE PHS1"/>
    <property type="match status" value="1"/>
</dbReference>
<dbReference type="Proteomes" id="UP000265566">
    <property type="component" value="Chromosome 3"/>
</dbReference>
<dbReference type="SMART" id="SM00195">
    <property type="entry name" value="DSPc"/>
    <property type="match status" value="1"/>
</dbReference>
<dbReference type="PROSITE" id="PS50056">
    <property type="entry name" value="TYR_PHOSPHATASE_2"/>
    <property type="match status" value="1"/>
</dbReference>
<evidence type="ECO:0000313" key="6">
    <source>
        <dbReference type="EnsemblPlants" id="KEH35689"/>
    </source>
</evidence>
<dbReference type="OrthoDB" id="10252009at2759"/>
<dbReference type="EMBL" id="CM001219">
    <property type="protein sequence ID" value="KEH35689.1"/>
    <property type="molecule type" value="Genomic_DNA"/>
</dbReference>
<evidence type="ECO:0000313" key="8">
    <source>
        <dbReference type="Proteomes" id="UP000265566"/>
    </source>
</evidence>
<dbReference type="GO" id="GO:0005737">
    <property type="term" value="C:cytoplasm"/>
    <property type="evidence" value="ECO:0000318"/>
    <property type="project" value="GO_Central"/>
</dbReference>
<feature type="compositionally biased region" description="Basic and acidic residues" evidence="1">
    <location>
        <begin position="529"/>
        <end position="547"/>
    </location>
</feature>
<dbReference type="GO" id="GO:0009737">
    <property type="term" value="P:response to abscisic acid"/>
    <property type="evidence" value="ECO:0007669"/>
    <property type="project" value="InterPro"/>
</dbReference>
<reference evidence="4 7" key="1">
    <citation type="journal article" date="2011" name="Nature">
        <title>The Medicago genome provides insight into the evolution of rhizobial symbioses.</title>
        <authorList>
            <person name="Young N.D."/>
            <person name="Debelle F."/>
            <person name="Oldroyd G.E."/>
            <person name="Geurts R."/>
            <person name="Cannon S.B."/>
            <person name="Udvardi M.K."/>
            <person name="Benedito V.A."/>
            <person name="Mayer K.F."/>
            <person name="Gouzy J."/>
            <person name="Schoof H."/>
            <person name="Van de Peer Y."/>
            <person name="Proost S."/>
            <person name="Cook D.R."/>
            <person name="Meyers B.C."/>
            <person name="Spannagl M."/>
            <person name="Cheung F."/>
            <person name="De Mita S."/>
            <person name="Krishnakumar V."/>
            <person name="Gundlach H."/>
            <person name="Zhou S."/>
            <person name="Mudge J."/>
            <person name="Bharti A.K."/>
            <person name="Murray J.D."/>
            <person name="Naoumkina M.A."/>
            <person name="Rosen B."/>
            <person name="Silverstein K.A."/>
            <person name="Tang H."/>
            <person name="Rombauts S."/>
            <person name="Zhao P.X."/>
            <person name="Zhou P."/>
            <person name="Barbe V."/>
            <person name="Bardou P."/>
            <person name="Bechner M."/>
            <person name="Bellec A."/>
            <person name="Berger A."/>
            <person name="Berges H."/>
            <person name="Bidwell S."/>
            <person name="Bisseling T."/>
            <person name="Choisne N."/>
            <person name="Couloux A."/>
            <person name="Denny R."/>
            <person name="Deshpande S."/>
            <person name="Dai X."/>
            <person name="Doyle J.J."/>
            <person name="Dudez A.M."/>
            <person name="Farmer A.D."/>
            <person name="Fouteau S."/>
            <person name="Franken C."/>
            <person name="Gibelin C."/>
            <person name="Gish J."/>
            <person name="Goldstein S."/>
            <person name="Gonzalez A.J."/>
            <person name="Green P.J."/>
            <person name="Hallab A."/>
            <person name="Hartog M."/>
            <person name="Hua A."/>
            <person name="Humphray S.J."/>
            <person name="Jeong D.H."/>
            <person name="Jing Y."/>
            <person name="Jocker A."/>
            <person name="Kenton S.M."/>
            <person name="Kim D.J."/>
            <person name="Klee K."/>
            <person name="Lai H."/>
            <person name="Lang C."/>
            <person name="Lin S."/>
            <person name="Macmil S.L."/>
            <person name="Magdelenat G."/>
            <person name="Matthews L."/>
            <person name="McCorrison J."/>
            <person name="Monaghan E.L."/>
            <person name="Mun J.H."/>
            <person name="Najar F.Z."/>
            <person name="Nicholson C."/>
            <person name="Noirot C."/>
            <person name="O'Bleness M."/>
            <person name="Paule C.R."/>
            <person name="Poulain J."/>
            <person name="Prion F."/>
            <person name="Qin B."/>
            <person name="Qu C."/>
            <person name="Retzel E.F."/>
            <person name="Riddle C."/>
            <person name="Sallet E."/>
            <person name="Samain S."/>
            <person name="Samson N."/>
            <person name="Sanders I."/>
            <person name="Saurat O."/>
            <person name="Scarpelli C."/>
            <person name="Schiex T."/>
            <person name="Segurens B."/>
            <person name="Severin A.J."/>
            <person name="Sherrier D.J."/>
            <person name="Shi R."/>
            <person name="Sims S."/>
            <person name="Singer S.R."/>
            <person name="Sinharoy S."/>
            <person name="Sterck L."/>
            <person name="Viollet A."/>
            <person name="Wang B.B."/>
            <person name="Wang K."/>
            <person name="Wang M."/>
            <person name="Wang X."/>
            <person name="Warfsmann J."/>
            <person name="Weissenbach J."/>
            <person name="White D.D."/>
            <person name="White J.D."/>
            <person name="Wiley G.B."/>
            <person name="Wincker P."/>
            <person name="Xing Y."/>
            <person name="Yang L."/>
            <person name="Yao Z."/>
            <person name="Ying F."/>
            <person name="Zhai J."/>
            <person name="Zhou L."/>
            <person name="Zuber A."/>
            <person name="Denarie J."/>
            <person name="Dixon R.A."/>
            <person name="May G.D."/>
            <person name="Schwartz D.C."/>
            <person name="Rogers J."/>
            <person name="Quetier F."/>
            <person name="Town C.D."/>
            <person name="Roe B.A."/>
        </authorList>
    </citation>
    <scope>NUCLEOTIDE SEQUENCE [LARGE SCALE GENOMIC DNA]</scope>
    <source>
        <strain evidence="4">A17</strain>
        <strain evidence="6 7">cv. Jemalong A17</strain>
    </source>
</reference>